<dbReference type="NCBIfam" id="NF003787">
    <property type="entry name" value="PRK05379.1-4"/>
    <property type="match status" value="1"/>
</dbReference>
<dbReference type="EMBL" id="QPGB01000001">
    <property type="protein sequence ID" value="RCS59685.1"/>
    <property type="molecule type" value="Genomic_DNA"/>
</dbReference>
<dbReference type="Pfam" id="PF01467">
    <property type="entry name" value="CTP_transf_like"/>
    <property type="match status" value="1"/>
</dbReference>
<gene>
    <name evidence="6" type="ORF">DU000_02970</name>
</gene>
<accession>A0A368L7P2</accession>
<evidence type="ECO:0000313" key="7">
    <source>
        <dbReference type="Proteomes" id="UP000252357"/>
    </source>
</evidence>
<dbReference type="Proteomes" id="UP000252357">
    <property type="component" value="Unassembled WGS sequence"/>
</dbReference>
<comment type="caution">
    <text evidence="6">The sequence shown here is derived from an EMBL/GenBank/DDBJ whole genome shotgun (WGS) entry which is preliminary data.</text>
</comment>
<dbReference type="GO" id="GO:0016787">
    <property type="term" value="F:hydrolase activity"/>
    <property type="evidence" value="ECO:0007669"/>
    <property type="project" value="UniProtKB-KW"/>
</dbReference>
<dbReference type="RefSeq" id="WP_114401832.1">
    <property type="nucleotide sequence ID" value="NZ_QPGB01000001.1"/>
</dbReference>
<dbReference type="SUPFAM" id="SSF52374">
    <property type="entry name" value="Nucleotidylyl transferase"/>
    <property type="match status" value="1"/>
</dbReference>
<dbReference type="InterPro" id="IPR020084">
    <property type="entry name" value="NUDIX_hydrolase_CS"/>
</dbReference>
<dbReference type="CDD" id="cd18873">
    <property type="entry name" value="NUDIX_NadM_like"/>
    <property type="match status" value="1"/>
</dbReference>
<feature type="domain" description="Nudix hydrolase" evidence="5">
    <location>
        <begin position="227"/>
        <end position="363"/>
    </location>
</feature>
<dbReference type="GO" id="GO:0016779">
    <property type="term" value="F:nucleotidyltransferase activity"/>
    <property type="evidence" value="ECO:0007669"/>
    <property type="project" value="UniProtKB-KW"/>
</dbReference>
<dbReference type="Gene3D" id="3.90.79.10">
    <property type="entry name" value="Nucleoside Triphosphate Pyrophosphohydrolase"/>
    <property type="match status" value="1"/>
</dbReference>
<dbReference type="SUPFAM" id="SSF55811">
    <property type="entry name" value="Nudix"/>
    <property type="match status" value="1"/>
</dbReference>
<dbReference type="Gene3D" id="3.40.50.620">
    <property type="entry name" value="HUPs"/>
    <property type="match status" value="1"/>
</dbReference>
<keyword evidence="2" id="KW-0808">Transferase</keyword>
<dbReference type="InterPro" id="IPR015797">
    <property type="entry name" value="NUDIX_hydrolase-like_dom_sf"/>
</dbReference>
<dbReference type="PANTHER" id="PTHR21342:SF0">
    <property type="entry name" value="BIFUNCTIONAL NMN ADENYLYLTRANSFERASE_NUDIX HYDROLASE"/>
    <property type="match status" value="1"/>
</dbReference>
<dbReference type="PROSITE" id="PS51462">
    <property type="entry name" value="NUDIX"/>
    <property type="match status" value="1"/>
</dbReference>
<dbReference type="PROSITE" id="PS00893">
    <property type="entry name" value="NUDIX_BOX"/>
    <property type="match status" value="1"/>
</dbReference>
<keyword evidence="7" id="KW-1185">Reference proteome</keyword>
<evidence type="ECO:0000259" key="5">
    <source>
        <dbReference type="PROSITE" id="PS51462"/>
    </source>
</evidence>
<sequence>MKTQGNAANAVVNISSNNNLRFDFLVFIGRFEPFHNGHKAVVDRALTIANKIVFVIGSDKKPRTLKNPWNVDERIVMIRRSFPEELQASLVFTTVCDVLYNDEQWIRSVQDQVNTAVLEQSGNESARVGLIGHDKDASSYYLNMFPQWEKIDVPDMGGLSATQVRDAWLDNNSNQNGNDMLIESAVPRPVYDFLLSFKRMPAYTQLVKEHEFIKQYKQAWSAAPYAPTFVTTDAVVIHSGHVLLVRRRAEPGKGLWAWPGGFLNQDERILDCCIRELREETRLKIPAPVLRGSIKAQRVFDHPDRSSRGRTITHAFLFEFPTGDLPDIRASDDADKARWVPLSQFFGMRDQMYEDHFDIGSYFLGAV</sequence>
<dbReference type="NCBIfam" id="TIGR00125">
    <property type="entry name" value="cyt_tran_rel"/>
    <property type="match status" value="1"/>
</dbReference>
<dbReference type="NCBIfam" id="NF003788">
    <property type="entry name" value="PRK05379.1-5"/>
    <property type="match status" value="1"/>
</dbReference>
<keyword evidence="3" id="KW-0548">Nucleotidyltransferase</keyword>
<evidence type="ECO:0000256" key="1">
    <source>
        <dbReference type="ARBA" id="ARBA00001946"/>
    </source>
</evidence>
<dbReference type="NCBIfam" id="NF003786">
    <property type="entry name" value="PRK05379.1-2"/>
    <property type="match status" value="1"/>
</dbReference>
<proteinExistence type="predicted"/>
<dbReference type="PANTHER" id="PTHR21342">
    <property type="entry name" value="PHOSPHOPANTETHEINE ADENYLYLTRANSFERASE"/>
    <property type="match status" value="1"/>
</dbReference>
<name>A0A368L7P2_9BURK</name>
<organism evidence="6 7">
    <name type="scientific">Parvibium lacunae</name>
    <dbReference type="NCBI Taxonomy" id="1888893"/>
    <lineage>
        <taxon>Bacteria</taxon>
        <taxon>Pseudomonadati</taxon>
        <taxon>Pseudomonadota</taxon>
        <taxon>Betaproteobacteria</taxon>
        <taxon>Burkholderiales</taxon>
        <taxon>Alcaligenaceae</taxon>
        <taxon>Parvibium</taxon>
    </lineage>
</organism>
<reference evidence="6 7" key="1">
    <citation type="journal article" date="2018" name="Int. J. Syst. Evol. Microbiol.">
        <title>Parvibium lacunae gen. nov., sp. nov., a new member of the family Alcaligenaceae isolated from a freshwater pond.</title>
        <authorList>
            <person name="Chen W.M."/>
            <person name="Xie P.B."/>
            <person name="Hsu M.Y."/>
            <person name="Sheu S.Y."/>
        </authorList>
    </citation>
    <scope>NUCLEOTIDE SEQUENCE [LARGE SCALE GENOMIC DNA]</scope>
    <source>
        <strain evidence="6 7">KMB9</strain>
    </source>
</reference>
<evidence type="ECO:0000313" key="6">
    <source>
        <dbReference type="EMBL" id="RCS59685.1"/>
    </source>
</evidence>
<evidence type="ECO:0000256" key="3">
    <source>
        <dbReference type="ARBA" id="ARBA00022695"/>
    </source>
</evidence>
<dbReference type="Pfam" id="PF00293">
    <property type="entry name" value="NUDIX"/>
    <property type="match status" value="1"/>
</dbReference>
<protein>
    <submittedName>
        <fullName evidence="6">NUDIX domain-containing protein</fullName>
    </submittedName>
</protein>
<dbReference type="OrthoDB" id="542521at2"/>
<dbReference type="InterPro" id="IPR014729">
    <property type="entry name" value="Rossmann-like_a/b/a_fold"/>
</dbReference>
<keyword evidence="4" id="KW-0378">Hydrolase</keyword>
<dbReference type="InterPro" id="IPR004821">
    <property type="entry name" value="Cyt_trans-like"/>
</dbReference>
<dbReference type="InterPro" id="IPR000086">
    <property type="entry name" value="NUDIX_hydrolase_dom"/>
</dbReference>
<comment type="cofactor">
    <cofactor evidence="1">
        <name>Mg(2+)</name>
        <dbReference type="ChEBI" id="CHEBI:18420"/>
    </cofactor>
</comment>
<evidence type="ECO:0000256" key="4">
    <source>
        <dbReference type="ARBA" id="ARBA00022801"/>
    </source>
</evidence>
<dbReference type="AlphaFoldDB" id="A0A368L7P2"/>
<evidence type="ECO:0000256" key="2">
    <source>
        <dbReference type="ARBA" id="ARBA00022679"/>
    </source>
</evidence>